<dbReference type="InterPro" id="IPR055344">
    <property type="entry name" value="SecD_SecF_C_bact"/>
</dbReference>
<feature type="transmembrane region" description="Helical" evidence="9">
    <location>
        <begin position="341"/>
        <end position="363"/>
    </location>
</feature>
<gene>
    <name evidence="9 12" type="primary">secD</name>
    <name evidence="12" type="ORF">CPRO_04210</name>
    <name evidence="13" type="ORF">SAMN02745151_01805</name>
</gene>
<dbReference type="SUPFAM" id="SSF82866">
    <property type="entry name" value="Multidrug efflux transporter AcrB transmembrane domain"/>
    <property type="match status" value="1"/>
</dbReference>
<dbReference type="GO" id="GO:0006605">
    <property type="term" value="P:protein targeting"/>
    <property type="evidence" value="ECO:0007669"/>
    <property type="project" value="UniProtKB-UniRule"/>
</dbReference>
<feature type="domain" description="Protein export membrane protein SecD/SecF C-terminal" evidence="10">
    <location>
        <begin position="225"/>
        <end position="397"/>
    </location>
</feature>
<dbReference type="InterPro" id="IPR022813">
    <property type="entry name" value="SecD/SecF_arch_bac"/>
</dbReference>
<evidence type="ECO:0000256" key="3">
    <source>
        <dbReference type="ARBA" id="ARBA00022475"/>
    </source>
</evidence>
<reference evidence="12 14" key="1">
    <citation type="journal article" date="2016" name="Genome Announc.">
        <title>Complete Genome Sequence of the Amino Acid-Fermenting Clostridium propionicum X2 (DSM 1682).</title>
        <authorList>
            <person name="Poehlein A."/>
            <person name="Schlien K."/>
            <person name="Chowdhury N.P."/>
            <person name="Gottschalk G."/>
            <person name="Buckel W."/>
            <person name="Daniel R."/>
        </authorList>
    </citation>
    <scope>NUCLEOTIDE SEQUENCE [LARGE SCALE GENOMIC DNA]</scope>
    <source>
        <strain evidence="12 14">X2</strain>
    </source>
</reference>
<dbReference type="GO" id="GO:0043952">
    <property type="term" value="P:protein transport by the Sec complex"/>
    <property type="evidence" value="ECO:0007669"/>
    <property type="project" value="UniProtKB-UniRule"/>
</dbReference>
<comment type="function">
    <text evidence="9">Part of the Sec protein translocase complex. Interacts with the SecYEG preprotein conducting channel. SecDF uses the proton motive force (PMF) to complete protein translocation after the ATP-dependent function of SecA.</text>
</comment>
<evidence type="ECO:0000313" key="13">
    <source>
        <dbReference type="EMBL" id="SHE79039.1"/>
    </source>
</evidence>
<accession>A0A110A6Y2</accession>
<dbReference type="InterPro" id="IPR048634">
    <property type="entry name" value="SecD_SecF_C"/>
</dbReference>
<evidence type="ECO:0000256" key="5">
    <source>
        <dbReference type="ARBA" id="ARBA00022927"/>
    </source>
</evidence>
<comment type="subcellular location">
    <subcellularLocation>
        <location evidence="1 9">Cell membrane</location>
        <topology evidence="1 9">Multi-pass membrane protein</topology>
    </subcellularLocation>
</comment>
<dbReference type="PRINTS" id="PR00702">
    <property type="entry name" value="ACRIFLAVINRP"/>
</dbReference>
<protein>
    <recommendedName>
        <fullName evidence="9">Protein translocase subunit SecD</fullName>
    </recommendedName>
</protein>
<feature type="transmembrane region" description="Helical" evidence="9">
    <location>
        <begin position="299"/>
        <end position="320"/>
    </location>
</feature>
<dbReference type="NCBIfam" id="TIGR00916">
    <property type="entry name" value="2A0604s01"/>
    <property type="match status" value="1"/>
</dbReference>
<dbReference type="Gene3D" id="3.30.70.3400">
    <property type="match status" value="1"/>
</dbReference>
<organism evidence="13 15">
    <name type="scientific">Anaerotignum propionicum DSM 1682</name>
    <dbReference type="NCBI Taxonomy" id="991789"/>
    <lineage>
        <taxon>Bacteria</taxon>
        <taxon>Bacillati</taxon>
        <taxon>Bacillota</taxon>
        <taxon>Clostridia</taxon>
        <taxon>Lachnospirales</taxon>
        <taxon>Anaerotignaceae</taxon>
        <taxon>Anaerotignum</taxon>
    </lineage>
</organism>
<feature type="transmembrane region" description="Helical" evidence="9">
    <location>
        <begin position="242"/>
        <end position="262"/>
    </location>
</feature>
<sequence>MKTKGRLMLLLMLVVALGLSALTYYGIGKDKQFSVNDIQQGLDLSGGVDIVYEADKESVSDEEMSAAISLLQGRLDWNGWAEAEAAQEGTNRIRVQIPGVDDAEKAIQEIGQTAQLLFVDEAGNVLLTGDMIKNATKQVGSTTKNGPSSPYVSLEFNEEGAQRFAQATAENIGKKIMIVMDKTVVSAPTVQTAITDGKAIITGNFTGQEAENTAALIRAGSLPFNLNVIQMKNVGARLGADALSSGVMAGFVGIALVLLYMLFMYRLLGFAADWALIIYIALDLLVLSLFRITLTLPGIAGIVLSIGMAVDANVIIFERIKEELILGKTLRSAVKIGFSRALPAIVDGNVTTLIAAVVLFFLGSGTIKGFATTLMIGIILSMFTALFVTRFIVNSMIKAGLHNPKNYGFRVK</sequence>
<dbReference type="NCBIfam" id="TIGR01129">
    <property type="entry name" value="secD"/>
    <property type="match status" value="1"/>
</dbReference>
<proteinExistence type="inferred from homology"/>
<dbReference type="Proteomes" id="UP000184204">
    <property type="component" value="Unassembled WGS sequence"/>
</dbReference>
<dbReference type="Pfam" id="PF02355">
    <property type="entry name" value="SecD_SecF_C"/>
    <property type="match status" value="1"/>
</dbReference>
<evidence type="ECO:0000256" key="6">
    <source>
        <dbReference type="ARBA" id="ARBA00022989"/>
    </source>
</evidence>
<keyword evidence="14" id="KW-1185">Reference proteome</keyword>
<dbReference type="EMBL" id="FQUA01000007">
    <property type="protein sequence ID" value="SHE79039.1"/>
    <property type="molecule type" value="Genomic_DNA"/>
</dbReference>
<evidence type="ECO:0000313" key="12">
    <source>
        <dbReference type="EMBL" id="AMJ40030.1"/>
    </source>
</evidence>
<feature type="transmembrane region" description="Helical" evidence="9">
    <location>
        <begin position="274"/>
        <end position="293"/>
    </location>
</feature>
<reference evidence="14" key="2">
    <citation type="submission" date="2016-01" db="EMBL/GenBank/DDBJ databases">
        <authorList>
            <person name="Poehlein A."/>
            <person name="Schlien K."/>
            <person name="Gottschalk G."/>
            <person name="Buckel W."/>
            <person name="Daniel R."/>
        </authorList>
    </citation>
    <scope>NUCLEOTIDE SEQUENCE [LARGE SCALE GENOMIC DNA]</scope>
    <source>
        <strain evidence="14">X2</strain>
    </source>
</reference>
<keyword evidence="8 9" id="KW-0472">Membrane</keyword>
<evidence type="ECO:0000256" key="1">
    <source>
        <dbReference type="ARBA" id="ARBA00004651"/>
    </source>
</evidence>
<evidence type="ECO:0000259" key="11">
    <source>
        <dbReference type="Pfam" id="PF22599"/>
    </source>
</evidence>
<evidence type="ECO:0000313" key="15">
    <source>
        <dbReference type="Proteomes" id="UP000184204"/>
    </source>
</evidence>
<dbReference type="PANTHER" id="PTHR30081:SF1">
    <property type="entry name" value="PROTEIN TRANSLOCASE SUBUNIT SECD"/>
    <property type="match status" value="1"/>
</dbReference>
<dbReference type="RefSeq" id="WP_066047322.1">
    <property type="nucleotide sequence ID" value="NZ_CP014223.1"/>
</dbReference>
<dbReference type="InterPro" id="IPR001036">
    <property type="entry name" value="Acrflvin-R"/>
</dbReference>
<keyword evidence="2 9" id="KW-0813">Transport</keyword>
<dbReference type="AlphaFoldDB" id="A0A110A6Y2"/>
<dbReference type="GO" id="GO:0065002">
    <property type="term" value="P:intracellular protein transmembrane transport"/>
    <property type="evidence" value="ECO:0007669"/>
    <property type="project" value="UniProtKB-UniRule"/>
</dbReference>
<dbReference type="HAMAP" id="MF_01463_B">
    <property type="entry name" value="SecD_B"/>
    <property type="match status" value="1"/>
</dbReference>
<dbReference type="Gene3D" id="3.30.1360.200">
    <property type="match status" value="1"/>
</dbReference>
<dbReference type="Gene3D" id="1.20.1640.10">
    <property type="entry name" value="Multidrug efflux transporter AcrB transmembrane domain"/>
    <property type="match status" value="1"/>
</dbReference>
<evidence type="ECO:0000259" key="10">
    <source>
        <dbReference type="Pfam" id="PF02355"/>
    </source>
</evidence>
<dbReference type="InterPro" id="IPR054384">
    <property type="entry name" value="SecDF_P1_head"/>
</dbReference>
<dbReference type="InterPro" id="IPR005791">
    <property type="entry name" value="SecD"/>
</dbReference>
<dbReference type="GO" id="GO:0015450">
    <property type="term" value="F:protein-transporting ATPase activity"/>
    <property type="evidence" value="ECO:0007669"/>
    <property type="project" value="InterPro"/>
</dbReference>
<keyword evidence="7 9" id="KW-0811">Translocation</keyword>
<evidence type="ECO:0000256" key="8">
    <source>
        <dbReference type="ARBA" id="ARBA00023136"/>
    </source>
</evidence>
<comment type="subunit">
    <text evidence="9">Forms a complex with SecF. Part of the essential Sec protein translocation apparatus which comprises SecA, SecYEG and auxiliary proteins SecDF. Other proteins may also be involved.</text>
</comment>
<comment type="similarity">
    <text evidence="9">Belongs to the SecD/SecF family. SecD subfamily.</text>
</comment>
<evidence type="ECO:0000256" key="2">
    <source>
        <dbReference type="ARBA" id="ARBA00022448"/>
    </source>
</evidence>
<evidence type="ECO:0000256" key="7">
    <source>
        <dbReference type="ARBA" id="ARBA00023010"/>
    </source>
</evidence>
<name>A0A110A6Y2_ANAPI</name>
<feature type="transmembrane region" description="Helical" evidence="9">
    <location>
        <begin position="369"/>
        <end position="393"/>
    </location>
</feature>
<dbReference type="EMBL" id="CP014223">
    <property type="protein sequence ID" value="AMJ40030.1"/>
    <property type="molecule type" value="Genomic_DNA"/>
</dbReference>
<reference evidence="15" key="3">
    <citation type="submission" date="2016-11" db="EMBL/GenBank/DDBJ databases">
        <authorList>
            <person name="Jaros S."/>
            <person name="Januszkiewicz K."/>
            <person name="Wedrychowicz H."/>
        </authorList>
    </citation>
    <scope>NUCLEOTIDE SEQUENCE [LARGE SCALE GENOMIC DNA]</scope>
    <source>
        <strain evidence="15">DSM 1682</strain>
    </source>
</reference>
<keyword evidence="4 9" id="KW-0812">Transmembrane</keyword>
<evidence type="ECO:0000313" key="14">
    <source>
        <dbReference type="Proteomes" id="UP000068026"/>
    </source>
</evidence>
<dbReference type="OrthoDB" id="9805019at2"/>
<keyword evidence="6 9" id="KW-1133">Transmembrane helix</keyword>
<evidence type="ECO:0000256" key="4">
    <source>
        <dbReference type="ARBA" id="ARBA00022692"/>
    </source>
</evidence>
<dbReference type="Proteomes" id="UP000068026">
    <property type="component" value="Chromosome"/>
</dbReference>
<feature type="domain" description="SecDF P1 head subdomain" evidence="11">
    <location>
        <begin position="121"/>
        <end position="223"/>
    </location>
</feature>
<reference evidence="13" key="4">
    <citation type="submission" date="2016-11" db="EMBL/GenBank/DDBJ databases">
        <authorList>
            <person name="Varghese N."/>
            <person name="Submissions S."/>
        </authorList>
    </citation>
    <scope>NUCLEOTIDE SEQUENCE</scope>
    <source>
        <strain evidence="13">DSM 1682</strain>
    </source>
</reference>
<keyword evidence="5 9" id="KW-0653">Protein transport</keyword>
<dbReference type="PANTHER" id="PTHR30081">
    <property type="entry name" value="PROTEIN-EXPORT MEMBRANE PROTEIN SEC"/>
    <property type="match status" value="1"/>
</dbReference>
<dbReference type="FunFam" id="1.20.1640.10:FF:000004">
    <property type="entry name" value="Protein translocase subunit SecD"/>
    <property type="match status" value="1"/>
</dbReference>
<evidence type="ECO:0000256" key="9">
    <source>
        <dbReference type="HAMAP-Rule" id="MF_01463"/>
    </source>
</evidence>
<dbReference type="GO" id="GO:0005886">
    <property type="term" value="C:plasma membrane"/>
    <property type="evidence" value="ECO:0007669"/>
    <property type="project" value="UniProtKB-SubCell"/>
</dbReference>
<dbReference type="KEGG" id="cpro:CPRO_04210"/>
<dbReference type="Pfam" id="PF22599">
    <property type="entry name" value="SecDF_P1_head"/>
    <property type="match status" value="1"/>
</dbReference>
<comment type="caution">
    <text evidence="9">Lacks conserved residue(s) required for the propagation of feature annotation.</text>
</comment>
<keyword evidence="3 9" id="KW-1003">Cell membrane</keyword>